<sequence>MSETINEFHLCICGRGEIKLIKKEYITARNEIKESYVDIFPCPFCGRKIDNNGNDLSKLF</sequence>
<comment type="caution">
    <text evidence="1">The sequence shown here is derived from an EMBL/GenBank/DDBJ whole genome shotgun (WGS) entry which is preliminary data.</text>
</comment>
<name>A0A8T5V0Q9_9EURY</name>
<protein>
    <submittedName>
        <fullName evidence="1">Uncharacterized protein</fullName>
    </submittedName>
</protein>
<dbReference type="EMBL" id="JAIOUQ010000017">
    <property type="protein sequence ID" value="MBZ2167030.1"/>
    <property type="molecule type" value="Genomic_DNA"/>
</dbReference>
<dbReference type="AlphaFoldDB" id="A0A8T5V0Q9"/>
<dbReference type="RefSeq" id="WP_223792568.1">
    <property type="nucleotide sequence ID" value="NZ_JAIOUQ010000017.1"/>
</dbReference>
<reference evidence="2" key="1">
    <citation type="journal article" date="2022" name="Microbiol. Resour. Announc.">
        <title>Draft Genome Sequence of a Methanogenic Archaeon from West Spitsbergen Permafrost.</title>
        <authorList>
            <person name="Trubitsyn V."/>
            <person name="Rivkina E."/>
            <person name="Shcherbakova V."/>
        </authorList>
    </citation>
    <scope>NUCLEOTIDE SEQUENCE [LARGE SCALE GENOMIC DNA]</scope>
    <source>
        <strain evidence="2">VT</strain>
    </source>
</reference>
<dbReference type="Proteomes" id="UP000825933">
    <property type="component" value="Unassembled WGS sequence"/>
</dbReference>
<keyword evidence="2" id="KW-1185">Reference proteome</keyword>
<evidence type="ECO:0000313" key="2">
    <source>
        <dbReference type="Proteomes" id="UP000825933"/>
    </source>
</evidence>
<gene>
    <name evidence="1" type="ORF">K8N75_13375</name>
</gene>
<evidence type="ECO:0000313" key="1">
    <source>
        <dbReference type="EMBL" id="MBZ2167030.1"/>
    </source>
</evidence>
<organism evidence="1 2">
    <name type="scientific">Methanobacterium spitsbergense</name>
    <dbReference type="NCBI Taxonomy" id="2874285"/>
    <lineage>
        <taxon>Archaea</taxon>
        <taxon>Methanobacteriati</taxon>
        <taxon>Methanobacteriota</taxon>
        <taxon>Methanomada group</taxon>
        <taxon>Methanobacteria</taxon>
        <taxon>Methanobacteriales</taxon>
        <taxon>Methanobacteriaceae</taxon>
        <taxon>Methanobacterium</taxon>
    </lineage>
</organism>
<proteinExistence type="predicted"/>
<accession>A0A8T5V0Q9</accession>